<protein>
    <recommendedName>
        <fullName evidence="4">DUF304 domain-containing protein</fullName>
    </recommendedName>
</protein>
<feature type="transmembrane region" description="Helical" evidence="1">
    <location>
        <begin position="5"/>
        <end position="22"/>
    </location>
</feature>
<proteinExistence type="predicted"/>
<dbReference type="EMBL" id="JACOOO010000012">
    <property type="protein sequence ID" value="MBC5628568.1"/>
    <property type="molecule type" value="Genomic_DNA"/>
</dbReference>
<feature type="non-terminal residue" evidence="2">
    <location>
        <position position="1"/>
    </location>
</feature>
<sequence>TTYLAAIILVIATLLFGIYSLFNNTYVFLLVPMALVDILVYFLIKFSSSKFYIFDNFIIIKNFYVEFNEIKNILLKPEKNDNLYELSISTKDFLHTINIKTEDPKGLIKEFKTILPKNIKIKEVPAK</sequence>
<keyword evidence="1" id="KW-1133">Transmembrane helix</keyword>
<evidence type="ECO:0000256" key="1">
    <source>
        <dbReference type="SAM" id="Phobius"/>
    </source>
</evidence>
<dbReference type="RefSeq" id="WP_186859608.1">
    <property type="nucleotide sequence ID" value="NZ_JACOOO010000012.1"/>
</dbReference>
<feature type="transmembrane region" description="Helical" evidence="1">
    <location>
        <begin position="28"/>
        <end position="44"/>
    </location>
</feature>
<evidence type="ECO:0008006" key="4">
    <source>
        <dbReference type="Google" id="ProtNLM"/>
    </source>
</evidence>
<dbReference type="Proteomes" id="UP000596929">
    <property type="component" value="Unassembled WGS sequence"/>
</dbReference>
<keyword evidence="1" id="KW-0812">Transmembrane</keyword>
<keyword evidence="3" id="KW-1185">Reference proteome</keyword>
<gene>
    <name evidence="2" type="ORF">H8S20_06615</name>
</gene>
<evidence type="ECO:0000313" key="3">
    <source>
        <dbReference type="Proteomes" id="UP000596929"/>
    </source>
</evidence>
<name>A0ABR7DCX7_9CLOT</name>
<keyword evidence="1" id="KW-0472">Membrane</keyword>
<evidence type="ECO:0000313" key="2">
    <source>
        <dbReference type="EMBL" id="MBC5628568.1"/>
    </source>
</evidence>
<reference evidence="2 3" key="1">
    <citation type="submission" date="2020-08" db="EMBL/GenBank/DDBJ databases">
        <title>Genome public.</title>
        <authorList>
            <person name="Liu C."/>
            <person name="Sun Q."/>
        </authorList>
    </citation>
    <scope>NUCLEOTIDE SEQUENCE [LARGE SCALE GENOMIC DNA]</scope>
    <source>
        <strain evidence="2 3">NSJ-6</strain>
    </source>
</reference>
<comment type="caution">
    <text evidence="2">The sequence shown here is derived from an EMBL/GenBank/DDBJ whole genome shotgun (WGS) entry which is preliminary data.</text>
</comment>
<organism evidence="2 3">
    <name type="scientific">Clostridium hominis</name>
    <dbReference type="NCBI Taxonomy" id="2763036"/>
    <lineage>
        <taxon>Bacteria</taxon>
        <taxon>Bacillati</taxon>
        <taxon>Bacillota</taxon>
        <taxon>Clostridia</taxon>
        <taxon>Eubacteriales</taxon>
        <taxon>Clostridiaceae</taxon>
        <taxon>Clostridium</taxon>
    </lineage>
</organism>
<accession>A0ABR7DCX7</accession>